<dbReference type="CDD" id="cd01467">
    <property type="entry name" value="vWA_BatA_type"/>
    <property type="match status" value="1"/>
</dbReference>
<dbReference type="Gene3D" id="3.40.50.410">
    <property type="entry name" value="von Willebrand factor, type A domain"/>
    <property type="match status" value="1"/>
</dbReference>
<gene>
    <name evidence="3" type="ORF">RI845_08900</name>
</gene>
<dbReference type="SMART" id="SM00327">
    <property type="entry name" value="VWA"/>
    <property type="match status" value="1"/>
</dbReference>
<evidence type="ECO:0000259" key="2">
    <source>
        <dbReference type="PROSITE" id="PS50234"/>
    </source>
</evidence>
<feature type="transmembrane region" description="Helical" evidence="1">
    <location>
        <begin position="6"/>
        <end position="23"/>
    </location>
</feature>
<reference evidence="4" key="1">
    <citation type="submission" date="2023-09" db="EMBL/GenBank/DDBJ databases">
        <authorList>
            <person name="Li S."/>
            <person name="Li X."/>
            <person name="Zhang C."/>
            <person name="Zhao Z."/>
        </authorList>
    </citation>
    <scope>NUCLEOTIDE SEQUENCE [LARGE SCALE GENOMIC DNA]</scope>
    <source>
        <strain evidence="4">SQ345</strain>
    </source>
</reference>
<dbReference type="InterPro" id="IPR050768">
    <property type="entry name" value="UPF0353/GerABKA_families"/>
</dbReference>
<evidence type="ECO:0000256" key="1">
    <source>
        <dbReference type="SAM" id="Phobius"/>
    </source>
</evidence>
<keyword evidence="1" id="KW-0812">Transmembrane</keyword>
<dbReference type="InterPro" id="IPR036465">
    <property type="entry name" value="vWFA_dom_sf"/>
</dbReference>
<keyword evidence="4" id="KW-1185">Reference proteome</keyword>
<accession>A0ABY9TNA7</accession>
<protein>
    <submittedName>
        <fullName evidence="3">VWA domain-containing protein</fullName>
    </submittedName>
</protein>
<feature type="transmembrane region" description="Helical" evidence="1">
    <location>
        <begin position="301"/>
        <end position="323"/>
    </location>
</feature>
<dbReference type="InterPro" id="IPR033881">
    <property type="entry name" value="vWA_BatA_type"/>
</dbReference>
<evidence type="ECO:0000313" key="4">
    <source>
        <dbReference type="Proteomes" id="UP001248581"/>
    </source>
</evidence>
<dbReference type="PANTHER" id="PTHR22550:SF18">
    <property type="entry name" value="VWFA DOMAIN-CONTAINING PROTEIN"/>
    <property type="match status" value="1"/>
</dbReference>
<dbReference type="SUPFAM" id="SSF53300">
    <property type="entry name" value="vWA-like"/>
    <property type="match status" value="1"/>
</dbReference>
<dbReference type="Pfam" id="PF00092">
    <property type="entry name" value="VWA"/>
    <property type="match status" value="1"/>
</dbReference>
<dbReference type="PANTHER" id="PTHR22550">
    <property type="entry name" value="SPORE GERMINATION PROTEIN"/>
    <property type="match status" value="1"/>
</dbReference>
<dbReference type="InterPro" id="IPR002035">
    <property type="entry name" value="VWF_A"/>
</dbReference>
<sequence>MIELAYPWLLSLIALPFLVYWLFPTYKEQKDSIQVPYFQRLAALSGEQPKQGAVKLNRRMLQRILLVIGWVALIVAIAKPEWVGEPIEQKKSAREVMFALDLSGSMSEKDFTDEAGNKITRLEAAKNVLNEFASRRQHDRLGLILFADAPYLQAPFTEDTATWQQLLNQTKLGYAGFKTTFGDAIGLAINIFKQDSKKQRVLILLTDGEDTGSAMPPIKAAEIAAENNIKIYTIAVGDPASEGDYKMDIKTLETVASITGGKNFQALNKVELSQAYDTIDELEQELYETSSYRPRTSLHHWTIGIYFVTNLLIAILFLIANLFRRKEAIFISGSSTNTTDDISEVNRA</sequence>
<organism evidence="3 4">
    <name type="scientific">Thalassotalea nanhaiensis</name>
    <dbReference type="NCBI Taxonomy" id="3065648"/>
    <lineage>
        <taxon>Bacteria</taxon>
        <taxon>Pseudomonadati</taxon>
        <taxon>Pseudomonadota</taxon>
        <taxon>Gammaproteobacteria</taxon>
        <taxon>Alteromonadales</taxon>
        <taxon>Colwelliaceae</taxon>
        <taxon>Thalassotalea</taxon>
    </lineage>
</organism>
<dbReference type="Proteomes" id="UP001248581">
    <property type="component" value="Chromosome"/>
</dbReference>
<evidence type="ECO:0000313" key="3">
    <source>
        <dbReference type="EMBL" id="WNC70242.1"/>
    </source>
</evidence>
<proteinExistence type="predicted"/>
<name>A0ABY9TNA7_9GAMM</name>
<feature type="domain" description="VWFA" evidence="2">
    <location>
        <begin position="95"/>
        <end position="286"/>
    </location>
</feature>
<dbReference type="RefSeq" id="WP_348389383.1">
    <property type="nucleotide sequence ID" value="NZ_CP134146.1"/>
</dbReference>
<feature type="transmembrane region" description="Helical" evidence="1">
    <location>
        <begin position="60"/>
        <end position="78"/>
    </location>
</feature>
<keyword evidence="1" id="KW-1133">Transmembrane helix</keyword>
<keyword evidence="1" id="KW-0472">Membrane</keyword>
<dbReference type="PROSITE" id="PS50234">
    <property type="entry name" value="VWFA"/>
    <property type="match status" value="1"/>
</dbReference>
<dbReference type="EMBL" id="CP134146">
    <property type="protein sequence ID" value="WNC70242.1"/>
    <property type="molecule type" value="Genomic_DNA"/>
</dbReference>